<accession>A0A5F1ZBZ1</accession>
<proteinExistence type="predicted"/>
<gene>
    <name evidence="1" type="ORF">EHQ30_06090</name>
</gene>
<dbReference type="AlphaFoldDB" id="A0A5F1ZBZ1"/>
<comment type="caution">
    <text evidence="1">The sequence shown here is derived from an EMBL/GenBank/DDBJ whole genome shotgun (WGS) entry which is preliminary data.</text>
</comment>
<keyword evidence="2" id="KW-1185">Reference proteome</keyword>
<dbReference type="EMBL" id="RQFP01000001">
    <property type="protein sequence ID" value="TGK97188.1"/>
    <property type="molecule type" value="Genomic_DNA"/>
</dbReference>
<protein>
    <submittedName>
        <fullName evidence="1">Uncharacterized protein</fullName>
    </submittedName>
</protein>
<organism evidence="1 2">
    <name type="scientific">Leptospira brenneri</name>
    <dbReference type="NCBI Taxonomy" id="2023182"/>
    <lineage>
        <taxon>Bacteria</taxon>
        <taxon>Pseudomonadati</taxon>
        <taxon>Spirochaetota</taxon>
        <taxon>Spirochaetia</taxon>
        <taxon>Leptospirales</taxon>
        <taxon>Leptospiraceae</taxon>
        <taxon>Leptospira</taxon>
    </lineage>
</organism>
<name>A0A5F1ZBZ1_9LEPT</name>
<evidence type="ECO:0000313" key="1">
    <source>
        <dbReference type="EMBL" id="TGK97188.1"/>
    </source>
</evidence>
<dbReference type="Proteomes" id="UP000297891">
    <property type="component" value="Unassembled WGS sequence"/>
</dbReference>
<evidence type="ECO:0000313" key="2">
    <source>
        <dbReference type="Proteomes" id="UP000297891"/>
    </source>
</evidence>
<sequence>MKLKFNGGIKRHFKPPDLNSKLILGIKWATKSQTPSYRAYRKFPKKVITFS</sequence>
<reference evidence="1" key="1">
    <citation type="journal article" date="2019" name="PLoS Negl. Trop. Dis.">
        <title>Revisiting the worldwide diversity of Leptospira species in the environment.</title>
        <authorList>
            <person name="Vincent A.T."/>
            <person name="Schiettekatte O."/>
            <person name="Bourhy P."/>
            <person name="Veyrier F.J."/>
            <person name="Picardeau M."/>
        </authorList>
    </citation>
    <scope>NUCLEOTIDE SEQUENCE [LARGE SCALE GENOMIC DNA]</scope>
    <source>
        <strain evidence="1">201800277</strain>
    </source>
</reference>